<proteinExistence type="inferred from homology"/>
<reference evidence="4 5" key="1">
    <citation type="journal article" date="2011" name="BMC Genomics">
        <title>Genomic insights into an obligate epibiotic bacterial predator: Micavibrio aeruginosavorus ARL-13.</title>
        <authorList>
            <person name="Wang Z."/>
            <person name="Kadouri D."/>
            <person name="Wu M."/>
        </authorList>
    </citation>
    <scope>NUCLEOTIDE SEQUENCE [LARGE SCALE GENOMIC DNA]</scope>
    <source>
        <strain evidence="4 5">ARL-13</strain>
    </source>
</reference>
<sequence>MAFSNLVPFQRKTLTSDHPGLRGWEEFSREVDKLFDSFFSDGFDRTVSPNSAMTGGTLGLNIDISETDAAYIIAADLPGVDRKDVDITLEDGLLTLSGQKTIESETEGKTFHRIERRYGSFKRLLQLPDDADENAVEATMKDGVLTVSIGRNKAARPETKKIAIKDVQ</sequence>
<dbReference type="CDD" id="cd06464">
    <property type="entry name" value="ACD_sHsps-like"/>
    <property type="match status" value="1"/>
</dbReference>
<dbReference type="eggNOG" id="COG0071">
    <property type="taxonomic scope" value="Bacteria"/>
</dbReference>
<dbReference type="RefSeq" id="WP_014103492.1">
    <property type="nucleotide sequence ID" value="NC_016026.1"/>
</dbReference>
<dbReference type="Pfam" id="PF00011">
    <property type="entry name" value="HSP20"/>
    <property type="match status" value="1"/>
</dbReference>
<evidence type="ECO:0000313" key="4">
    <source>
        <dbReference type="EMBL" id="AEP10269.1"/>
    </source>
</evidence>
<gene>
    <name evidence="4" type="ordered locus">MICA_1960</name>
</gene>
<dbReference type="InterPro" id="IPR002068">
    <property type="entry name" value="A-crystallin/Hsp20_dom"/>
</dbReference>
<dbReference type="InterPro" id="IPR031107">
    <property type="entry name" value="Small_HSP"/>
</dbReference>
<dbReference type="SUPFAM" id="SSF49764">
    <property type="entry name" value="HSP20-like chaperones"/>
    <property type="match status" value="1"/>
</dbReference>
<dbReference type="KEGG" id="mai:MICA_1960"/>
<dbReference type="AlphaFoldDB" id="G2KNM4"/>
<accession>G2KNM4</accession>
<name>G2KNM4_MICAA</name>
<protein>
    <submittedName>
        <fullName evidence="4">Hsp20/alpha crystallin family protein</fullName>
    </submittedName>
</protein>
<dbReference type="EMBL" id="CP002382">
    <property type="protein sequence ID" value="AEP10269.1"/>
    <property type="molecule type" value="Genomic_DNA"/>
</dbReference>
<dbReference type="Proteomes" id="UP000009286">
    <property type="component" value="Chromosome"/>
</dbReference>
<dbReference type="Gene3D" id="2.60.40.790">
    <property type="match status" value="1"/>
</dbReference>
<comment type="similarity">
    <text evidence="1 2">Belongs to the small heat shock protein (HSP20) family.</text>
</comment>
<dbReference type="PANTHER" id="PTHR11527">
    <property type="entry name" value="HEAT-SHOCK PROTEIN 20 FAMILY MEMBER"/>
    <property type="match status" value="1"/>
</dbReference>
<evidence type="ECO:0000256" key="2">
    <source>
        <dbReference type="RuleBase" id="RU003616"/>
    </source>
</evidence>
<evidence type="ECO:0000259" key="3">
    <source>
        <dbReference type="PROSITE" id="PS01031"/>
    </source>
</evidence>
<evidence type="ECO:0000313" key="5">
    <source>
        <dbReference type="Proteomes" id="UP000009286"/>
    </source>
</evidence>
<dbReference type="HOGENOM" id="CLU_046737_12_0_5"/>
<dbReference type="InterPro" id="IPR008978">
    <property type="entry name" value="HSP20-like_chaperone"/>
</dbReference>
<dbReference type="STRING" id="856793.MICA_1960"/>
<feature type="domain" description="SHSP" evidence="3">
    <location>
        <begin position="53"/>
        <end position="167"/>
    </location>
</feature>
<keyword evidence="5" id="KW-1185">Reference proteome</keyword>
<dbReference type="PROSITE" id="PS01031">
    <property type="entry name" value="SHSP"/>
    <property type="match status" value="1"/>
</dbReference>
<organism evidence="4 5">
    <name type="scientific">Micavibrio aeruginosavorus (strain ARL-13)</name>
    <dbReference type="NCBI Taxonomy" id="856793"/>
    <lineage>
        <taxon>Bacteria</taxon>
        <taxon>Pseudomonadati</taxon>
        <taxon>Bdellovibrionota</taxon>
        <taxon>Bdellovibrionia</taxon>
        <taxon>Bdellovibrionales</taxon>
        <taxon>Pseudobdellovibrionaceae</taxon>
        <taxon>Micavibrio</taxon>
    </lineage>
</organism>
<dbReference type="OrthoDB" id="9808910at2"/>
<evidence type="ECO:0000256" key="1">
    <source>
        <dbReference type="PROSITE-ProRule" id="PRU00285"/>
    </source>
</evidence>